<gene>
    <name evidence="3" type="ORF">F2P81_019398</name>
</gene>
<evidence type="ECO:0000313" key="4">
    <source>
        <dbReference type="Proteomes" id="UP000438429"/>
    </source>
</evidence>
<proteinExistence type="predicted"/>
<feature type="compositionally biased region" description="Polar residues" evidence="1">
    <location>
        <begin position="68"/>
        <end position="82"/>
    </location>
</feature>
<dbReference type="Proteomes" id="UP000438429">
    <property type="component" value="Unassembled WGS sequence"/>
</dbReference>
<feature type="region of interest" description="Disordered" evidence="1">
    <location>
        <begin position="36"/>
        <end position="125"/>
    </location>
</feature>
<evidence type="ECO:0000256" key="1">
    <source>
        <dbReference type="SAM" id="MobiDB-lite"/>
    </source>
</evidence>
<sequence length="125" mass="13522">MGWGGGLLMMAWLLVLNTVMKEASVTEGHEITYLVDQKHAHRRRRRQQQQQQQQGTGKTKAKREGGVNINTAPTGKLSTCDSGSPGASYATDSDPGSPYGTGRMAAPLSRASRWPVHVSSKIRCG</sequence>
<feature type="signal peptide" evidence="2">
    <location>
        <begin position="1"/>
        <end position="28"/>
    </location>
</feature>
<dbReference type="EMBL" id="VEVO01000017">
    <property type="protein sequence ID" value="KAF0028311.1"/>
    <property type="molecule type" value="Genomic_DNA"/>
</dbReference>
<accession>A0A6A4SB45</accession>
<name>A0A6A4SB45_SCOMX</name>
<keyword evidence="2" id="KW-0732">Signal</keyword>
<comment type="caution">
    <text evidence="3">The sequence shown here is derived from an EMBL/GenBank/DDBJ whole genome shotgun (WGS) entry which is preliminary data.</text>
</comment>
<protein>
    <submittedName>
        <fullName evidence="3">Uncharacterized protein</fullName>
    </submittedName>
</protein>
<evidence type="ECO:0000313" key="3">
    <source>
        <dbReference type="EMBL" id="KAF0028311.1"/>
    </source>
</evidence>
<organism evidence="3 4">
    <name type="scientific">Scophthalmus maximus</name>
    <name type="common">Turbot</name>
    <name type="synonym">Psetta maxima</name>
    <dbReference type="NCBI Taxonomy" id="52904"/>
    <lineage>
        <taxon>Eukaryota</taxon>
        <taxon>Metazoa</taxon>
        <taxon>Chordata</taxon>
        <taxon>Craniata</taxon>
        <taxon>Vertebrata</taxon>
        <taxon>Euteleostomi</taxon>
        <taxon>Actinopterygii</taxon>
        <taxon>Neopterygii</taxon>
        <taxon>Teleostei</taxon>
        <taxon>Neoteleostei</taxon>
        <taxon>Acanthomorphata</taxon>
        <taxon>Carangaria</taxon>
        <taxon>Pleuronectiformes</taxon>
        <taxon>Pleuronectoidei</taxon>
        <taxon>Scophthalmidae</taxon>
        <taxon>Scophthalmus</taxon>
    </lineage>
</organism>
<dbReference type="AlphaFoldDB" id="A0A6A4SB45"/>
<evidence type="ECO:0000256" key="2">
    <source>
        <dbReference type="SAM" id="SignalP"/>
    </source>
</evidence>
<reference evidence="3 4" key="1">
    <citation type="submission" date="2019-06" db="EMBL/GenBank/DDBJ databases">
        <title>Draft genomes of female and male turbot (Scophthalmus maximus).</title>
        <authorList>
            <person name="Xu H."/>
            <person name="Xu X.-W."/>
            <person name="Shao C."/>
            <person name="Chen S."/>
        </authorList>
    </citation>
    <scope>NUCLEOTIDE SEQUENCE [LARGE SCALE GENOMIC DNA]</scope>
    <source>
        <strain evidence="3">Ysfricsl-2016a</strain>
        <tissue evidence="3">Blood</tissue>
    </source>
</reference>
<feature type="chain" id="PRO_5025509406" evidence="2">
    <location>
        <begin position="29"/>
        <end position="125"/>
    </location>
</feature>